<dbReference type="InterPro" id="IPR054586">
    <property type="entry name" value="MACPF_1_fungal"/>
</dbReference>
<dbReference type="STRING" id="1509407.A0A0L1J7I8"/>
<dbReference type="GeneID" id="26806432"/>
<reference evidence="2 3" key="1">
    <citation type="submission" date="2014-06" db="EMBL/GenBank/DDBJ databases">
        <title>The Genome of the Aflatoxigenic Filamentous Fungus Aspergillus nomius.</title>
        <authorList>
            <person name="Moore M.G."/>
            <person name="Shannon B.M."/>
            <person name="Brian M.M."/>
        </authorList>
    </citation>
    <scope>NUCLEOTIDE SEQUENCE [LARGE SCALE GENOMIC DNA]</scope>
    <source>
        <strain evidence="2 3">NRRL 13137</strain>
    </source>
</reference>
<dbReference type="EMBL" id="JNOM01000070">
    <property type="protein sequence ID" value="KNG87776.1"/>
    <property type="molecule type" value="Genomic_DNA"/>
</dbReference>
<evidence type="ECO:0000313" key="2">
    <source>
        <dbReference type="EMBL" id="KNG87776.1"/>
    </source>
</evidence>
<accession>A0A0L1J7I8</accession>
<sequence>MGEGDITLTLQKYDLKSRGATPTARAIVPKEFQEAALQHLRWYLVHNKRLPKEYVNQKFCDKDGADIPDDTTFDVYTKLNKESEEDSFNVYFIAPGEQQSIWTGMNADTAAFLKEGLDLKTSPNMPFLNPSLNKLTPSIRKDEWKASTGMATTQAADMNEHQWGIVMRNNDLLNGKFFEGGDTDDKRAVPTNIRRARYTAFALKERTIPHYNITFEVKKPVPAQLTKPEVKFRIPRFQICDSSSVAVFETKSSIADSMASNGFSQTTVEAAAGGGAFGVSVGVKAGATTSESSSYAQSSASDESLLHVVYLFPRVELFFDVDDLELTEECQHYLEKVRNPAAKEDADTFFQKPCFCPPYTIRWSLHSKESTSSIAGATTAEKASALKAAASASVSGYGFQASVSASHETTSNSKTEKSHSSSNHSITWHADGGDTLLCNNPPAWCPTVNSFYNWRVMNQIGMIDIVKLIGKMDGWHDIPRRFEQIYFGTVQFKVLKCESDFNTAPSYLGMVANAELLERPEAGGGNFSRRATRYVLSKSHTGEEHIPSGFEVIALKHQLVWEGSNGTTPRFKYGTFYPLRFCVRGGQTQYYAVRQTTGAEHYQNENVLYAGLDEEPNVLVRFCKLYQKDGKLPWLQDFKSFEVAQRIGTHDMVQMDFYDLQTKEHVGWLQNNGGIAKLRAYETKLVTDQSILRFMYV</sequence>
<organism evidence="2 3">
    <name type="scientific">Aspergillus nomiae NRRL (strain ATCC 15546 / NRRL 13137 / CBS 260.88 / M93)</name>
    <dbReference type="NCBI Taxonomy" id="1509407"/>
    <lineage>
        <taxon>Eukaryota</taxon>
        <taxon>Fungi</taxon>
        <taxon>Dikarya</taxon>
        <taxon>Ascomycota</taxon>
        <taxon>Pezizomycotina</taxon>
        <taxon>Eurotiomycetes</taxon>
        <taxon>Eurotiomycetidae</taxon>
        <taxon>Eurotiales</taxon>
        <taxon>Aspergillaceae</taxon>
        <taxon>Aspergillus</taxon>
        <taxon>Aspergillus subgen. Circumdati</taxon>
    </lineage>
</organism>
<name>A0A0L1J7I8_ASPN3</name>
<evidence type="ECO:0000259" key="1">
    <source>
        <dbReference type="Pfam" id="PF22693"/>
    </source>
</evidence>
<proteinExistence type="predicted"/>
<protein>
    <recommendedName>
        <fullName evidence="1">MACPF-like domain-containing protein</fullName>
    </recommendedName>
</protein>
<keyword evidence="3" id="KW-1185">Reference proteome</keyword>
<comment type="caution">
    <text evidence="2">The sequence shown here is derived from an EMBL/GenBank/DDBJ whole genome shotgun (WGS) entry which is preliminary data.</text>
</comment>
<dbReference type="RefSeq" id="XP_015408699.1">
    <property type="nucleotide sequence ID" value="XM_015549885.1"/>
</dbReference>
<gene>
    <name evidence="2" type="ORF">ANOM_004628</name>
</gene>
<dbReference type="OrthoDB" id="2562973at2759"/>
<evidence type="ECO:0000313" key="3">
    <source>
        <dbReference type="Proteomes" id="UP000037505"/>
    </source>
</evidence>
<dbReference type="AlphaFoldDB" id="A0A0L1J7I8"/>
<feature type="domain" description="MACPF-like" evidence="1">
    <location>
        <begin position="367"/>
        <end position="469"/>
    </location>
</feature>
<dbReference type="Proteomes" id="UP000037505">
    <property type="component" value="Unassembled WGS sequence"/>
</dbReference>
<dbReference type="Pfam" id="PF22693">
    <property type="entry name" value="MACPF_1"/>
    <property type="match status" value="1"/>
</dbReference>